<dbReference type="EnsemblPlants" id="OBART12G04650.1">
    <property type="protein sequence ID" value="OBART12G04650.1"/>
    <property type="gene ID" value="OBART12G04650"/>
</dbReference>
<dbReference type="HOGENOM" id="CLU_2546183_0_0_1"/>
<dbReference type="GO" id="GO:0004029">
    <property type="term" value="F:aldehyde dehydrogenase (NAD+) activity"/>
    <property type="evidence" value="ECO:0007669"/>
    <property type="project" value="TreeGrafter"/>
</dbReference>
<dbReference type="AlphaFoldDB" id="A0A0D3HS11"/>
<name>A0A0D3HS11_9ORYZ</name>
<reference evidence="2" key="1">
    <citation type="journal article" date="2009" name="Rice">
        <title>De Novo Next Generation Sequencing of Plant Genomes.</title>
        <authorList>
            <person name="Rounsley S."/>
            <person name="Marri P.R."/>
            <person name="Yu Y."/>
            <person name="He R."/>
            <person name="Sisneros N."/>
            <person name="Goicoechea J.L."/>
            <person name="Lee S.J."/>
            <person name="Angelova A."/>
            <person name="Kudrna D."/>
            <person name="Luo M."/>
            <person name="Affourtit J."/>
            <person name="Desany B."/>
            <person name="Knight J."/>
            <person name="Niazi F."/>
            <person name="Egholm M."/>
            <person name="Wing R.A."/>
        </authorList>
    </citation>
    <scope>NUCLEOTIDE SEQUENCE [LARGE SCALE GENOMIC DNA]</scope>
    <source>
        <strain evidence="2">cv. IRGC 105608</strain>
    </source>
</reference>
<dbReference type="PaxDb" id="65489-OBART12G04650.1"/>
<dbReference type="SMR" id="A0A0D3HS11"/>
<dbReference type="STRING" id="65489.A0A0D3HS11"/>
<dbReference type="SUPFAM" id="SSF53720">
    <property type="entry name" value="ALDH-like"/>
    <property type="match status" value="1"/>
</dbReference>
<dbReference type="InterPro" id="IPR012394">
    <property type="entry name" value="Aldehyde_DH_NAD(P)"/>
</dbReference>
<protein>
    <recommendedName>
        <fullName evidence="4">Aldehyde dehydrogenase domain-containing protein</fullName>
    </recommendedName>
</protein>
<evidence type="ECO:0000313" key="2">
    <source>
        <dbReference type="EnsemblPlants" id="OBART12G04650.1"/>
    </source>
</evidence>
<proteinExistence type="predicted"/>
<evidence type="ECO:0008006" key="4">
    <source>
        <dbReference type="Google" id="ProtNLM"/>
    </source>
</evidence>
<evidence type="ECO:0000256" key="1">
    <source>
        <dbReference type="ARBA" id="ARBA00023002"/>
    </source>
</evidence>
<dbReference type="Gene3D" id="3.40.605.10">
    <property type="entry name" value="Aldehyde Dehydrogenase, Chain A, domain 1"/>
    <property type="match status" value="1"/>
</dbReference>
<dbReference type="GO" id="GO:0005737">
    <property type="term" value="C:cytoplasm"/>
    <property type="evidence" value="ECO:0007669"/>
    <property type="project" value="TreeGrafter"/>
</dbReference>
<evidence type="ECO:0000313" key="3">
    <source>
        <dbReference type="Proteomes" id="UP000026960"/>
    </source>
</evidence>
<keyword evidence="1" id="KW-0560">Oxidoreductase</keyword>
<dbReference type="Gramene" id="OBART12G04650.1">
    <property type="protein sequence ID" value="OBART12G04650.1"/>
    <property type="gene ID" value="OBART12G04650"/>
</dbReference>
<dbReference type="PANTHER" id="PTHR43570">
    <property type="entry name" value="ALDEHYDE DEHYDROGENASE"/>
    <property type="match status" value="1"/>
</dbReference>
<accession>A0A0D3HS11</accession>
<dbReference type="InterPro" id="IPR016161">
    <property type="entry name" value="Ald_DH/histidinol_DH"/>
</dbReference>
<dbReference type="Proteomes" id="UP000026960">
    <property type="component" value="Chromosome 12"/>
</dbReference>
<dbReference type="GO" id="GO:0006081">
    <property type="term" value="P:aldehyde metabolic process"/>
    <property type="evidence" value="ECO:0007669"/>
    <property type="project" value="InterPro"/>
</dbReference>
<sequence length="83" mass="9006">MAAARSVGMEAEVAALRGRFAAGGTRGAEWRAAQLRGILRMAAEAEAEVCRALHADLAKPYTESYVHEANPISPFFLFFLPIK</sequence>
<dbReference type="InterPro" id="IPR016162">
    <property type="entry name" value="Ald_DH_N"/>
</dbReference>
<dbReference type="PANTHER" id="PTHR43570:SF5">
    <property type="entry name" value="OS12G0178000 PROTEIN"/>
    <property type="match status" value="1"/>
</dbReference>
<organism evidence="2">
    <name type="scientific">Oryza barthii</name>
    <dbReference type="NCBI Taxonomy" id="65489"/>
    <lineage>
        <taxon>Eukaryota</taxon>
        <taxon>Viridiplantae</taxon>
        <taxon>Streptophyta</taxon>
        <taxon>Embryophyta</taxon>
        <taxon>Tracheophyta</taxon>
        <taxon>Spermatophyta</taxon>
        <taxon>Magnoliopsida</taxon>
        <taxon>Liliopsida</taxon>
        <taxon>Poales</taxon>
        <taxon>Poaceae</taxon>
        <taxon>BOP clade</taxon>
        <taxon>Oryzoideae</taxon>
        <taxon>Oryzeae</taxon>
        <taxon>Oryzinae</taxon>
        <taxon>Oryza</taxon>
    </lineage>
</organism>
<keyword evidence="3" id="KW-1185">Reference proteome</keyword>
<reference evidence="2" key="2">
    <citation type="submission" date="2015-03" db="UniProtKB">
        <authorList>
            <consortium name="EnsemblPlants"/>
        </authorList>
    </citation>
    <scope>IDENTIFICATION</scope>
</reference>